<protein>
    <recommendedName>
        <fullName evidence="2">Reverse transcriptase domain-containing protein</fullName>
    </recommendedName>
</protein>
<dbReference type="InterPro" id="IPR043502">
    <property type="entry name" value="DNA/RNA_pol_sf"/>
</dbReference>
<organism evidence="1">
    <name type="scientific">Sesamum latifolium</name>
    <dbReference type="NCBI Taxonomy" id="2727402"/>
    <lineage>
        <taxon>Eukaryota</taxon>
        <taxon>Viridiplantae</taxon>
        <taxon>Streptophyta</taxon>
        <taxon>Embryophyta</taxon>
        <taxon>Tracheophyta</taxon>
        <taxon>Spermatophyta</taxon>
        <taxon>Magnoliopsida</taxon>
        <taxon>eudicotyledons</taxon>
        <taxon>Gunneridae</taxon>
        <taxon>Pentapetalae</taxon>
        <taxon>asterids</taxon>
        <taxon>lamiids</taxon>
        <taxon>Lamiales</taxon>
        <taxon>Pedaliaceae</taxon>
        <taxon>Sesamum</taxon>
    </lineage>
</organism>
<evidence type="ECO:0008006" key="2">
    <source>
        <dbReference type="Google" id="ProtNLM"/>
    </source>
</evidence>
<proteinExistence type="predicted"/>
<dbReference type="EMBL" id="JACGWN010000009">
    <property type="protein sequence ID" value="KAL0433540.1"/>
    <property type="molecule type" value="Genomic_DNA"/>
</dbReference>
<accession>A0AAW2VVN2</accession>
<dbReference type="InterPro" id="IPR052343">
    <property type="entry name" value="Retrotransposon-Effector_Assoc"/>
</dbReference>
<gene>
    <name evidence="1" type="ORF">Slati_2688300</name>
</gene>
<reference evidence="1" key="2">
    <citation type="journal article" date="2024" name="Plant">
        <title>Genomic evolution and insights into agronomic trait innovations of Sesamum species.</title>
        <authorList>
            <person name="Miao H."/>
            <person name="Wang L."/>
            <person name="Qu L."/>
            <person name="Liu H."/>
            <person name="Sun Y."/>
            <person name="Le M."/>
            <person name="Wang Q."/>
            <person name="Wei S."/>
            <person name="Zheng Y."/>
            <person name="Lin W."/>
            <person name="Duan Y."/>
            <person name="Cao H."/>
            <person name="Xiong S."/>
            <person name="Wang X."/>
            <person name="Wei L."/>
            <person name="Li C."/>
            <person name="Ma Q."/>
            <person name="Ju M."/>
            <person name="Zhao R."/>
            <person name="Li G."/>
            <person name="Mu C."/>
            <person name="Tian Q."/>
            <person name="Mei H."/>
            <person name="Zhang T."/>
            <person name="Gao T."/>
            <person name="Zhang H."/>
        </authorList>
    </citation>
    <scope>NUCLEOTIDE SEQUENCE</scope>
    <source>
        <strain evidence="1">KEN1</strain>
    </source>
</reference>
<dbReference type="AlphaFoldDB" id="A0AAW2VVN2"/>
<comment type="caution">
    <text evidence="1">The sequence shown here is derived from an EMBL/GenBank/DDBJ whole genome shotgun (WGS) entry which is preliminary data.</text>
</comment>
<dbReference type="PANTHER" id="PTHR46890:SF48">
    <property type="entry name" value="RNA-DIRECTED DNA POLYMERASE"/>
    <property type="match status" value="1"/>
</dbReference>
<name>A0AAW2VVN2_9LAMI</name>
<evidence type="ECO:0000313" key="1">
    <source>
        <dbReference type="EMBL" id="KAL0433540.1"/>
    </source>
</evidence>
<dbReference type="PANTHER" id="PTHR46890">
    <property type="entry name" value="NON-LTR RETROLELEMENT REVERSE TRANSCRIPTASE-LIKE PROTEIN-RELATED"/>
    <property type="match status" value="1"/>
</dbReference>
<sequence length="274" mass="30760">MEIKEALFDINEDSAQGPDGFSSGFFKSTWEVVGEDFCQAIMEFFAHGCLLKQVNATLIILIPKVQLPTKVGDFRPISYCNVIYKVITKIMVKQMHLVLDKLIDNSQNTFVPGRSILDNVLLAQELLSGYNQKRLPPRCTIKGDPMLPYLFILVMESLHLLLKSKADLYSVNVLHGALQEFKVASGLQANAQKSQILLSKAAEYYQEQIIQLLGFTRGSLPIRGFGNGRYKVAWEQICKPITHGGLGVRNTQTMNQALMAKHLWQILTMNPDSI</sequence>
<dbReference type="SUPFAM" id="SSF56672">
    <property type="entry name" value="DNA/RNA polymerases"/>
    <property type="match status" value="1"/>
</dbReference>
<reference evidence="1" key="1">
    <citation type="submission" date="2020-06" db="EMBL/GenBank/DDBJ databases">
        <authorList>
            <person name="Li T."/>
            <person name="Hu X."/>
            <person name="Zhang T."/>
            <person name="Song X."/>
            <person name="Zhang H."/>
            <person name="Dai N."/>
            <person name="Sheng W."/>
            <person name="Hou X."/>
            <person name="Wei L."/>
        </authorList>
    </citation>
    <scope>NUCLEOTIDE SEQUENCE</scope>
    <source>
        <strain evidence="1">KEN1</strain>
        <tissue evidence="1">Leaf</tissue>
    </source>
</reference>